<dbReference type="InterPro" id="IPR036926">
    <property type="entry name" value="Thymidate_synth/dCMP_Mease_sf"/>
</dbReference>
<dbReference type="EMBL" id="PFWU01000049">
    <property type="protein sequence ID" value="PJA45165.1"/>
    <property type="molecule type" value="Genomic_DNA"/>
</dbReference>
<dbReference type="InterPro" id="IPR023451">
    <property type="entry name" value="Thymidate_synth/dCMP_Mease_dom"/>
</dbReference>
<dbReference type="AlphaFoldDB" id="A0A2M7XBB9"/>
<dbReference type="PANTHER" id="PTHR11548">
    <property type="entry name" value="THYMIDYLATE SYNTHASE 1"/>
    <property type="match status" value="1"/>
</dbReference>
<evidence type="ECO:0000313" key="6">
    <source>
        <dbReference type="Proteomes" id="UP000229385"/>
    </source>
</evidence>
<organism evidence="5 6">
    <name type="scientific">Candidatus Uhrbacteria bacterium CG_4_9_14_3_um_filter_50_9</name>
    <dbReference type="NCBI Taxonomy" id="1975035"/>
    <lineage>
        <taxon>Bacteria</taxon>
        <taxon>Candidatus Uhriibacteriota</taxon>
    </lineage>
</organism>
<evidence type="ECO:0000313" key="5">
    <source>
        <dbReference type="EMBL" id="PJA45165.1"/>
    </source>
</evidence>
<dbReference type="GO" id="GO:0005829">
    <property type="term" value="C:cytosol"/>
    <property type="evidence" value="ECO:0007669"/>
    <property type="project" value="TreeGrafter"/>
</dbReference>
<keyword evidence="3" id="KW-0808">Transferase</keyword>
<dbReference type="EC" id="2.1.1.45" evidence="1"/>
<proteinExistence type="predicted"/>
<dbReference type="PRINTS" id="PR00108">
    <property type="entry name" value="THYMDSNTHASE"/>
</dbReference>
<name>A0A2M7XBB9_9BACT</name>
<reference evidence="6" key="1">
    <citation type="submission" date="2017-09" db="EMBL/GenBank/DDBJ databases">
        <title>Depth-based differentiation of microbial function through sediment-hosted aquifers and enrichment of novel symbionts in the deep terrestrial subsurface.</title>
        <authorList>
            <person name="Probst A.J."/>
            <person name="Ladd B."/>
            <person name="Jarett J.K."/>
            <person name="Geller-Mcgrath D.E."/>
            <person name="Sieber C.M.K."/>
            <person name="Emerson J.B."/>
            <person name="Anantharaman K."/>
            <person name="Thomas B.C."/>
            <person name="Malmstrom R."/>
            <person name="Stieglmeier M."/>
            <person name="Klingl A."/>
            <person name="Woyke T."/>
            <person name="Ryan C.M."/>
            <person name="Banfield J.F."/>
        </authorList>
    </citation>
    <scope>NUCLEOTIDE SEQUENCE [LARGE SCALE GENOMIC DNA]</scope>
</reference>
<dbReference type="CDD" id="cd00351">
    <property type="entry name" value="TS_Pyrimidine_HMase"/>
    <property type="match status" value="1"/>
</dbReference>
<sequence>MTQFDHIFREAIGRVYNEGADVFSERTGYSTKALPGLTYEIEPAQGFPLLTLRKIPVKLFCAEVVWMVTGHKHLDFIRQFTKIWDDFAEEDGTMETAYGYRWRHHFGRDQLLELIEHLRQEPSSRQGVVLMWDPASDGLTAPKKKNVPCPFTWTANIIADKLNLHLIIRSNDMMLGNPHDTAGFALLQAMLAQELGVHVGKLTVSISHAHIYENHYEQVEEMLAREDHTHDEIFCRLPEHSFQRALSEDAELVNELFQMFKSQYQPAPPVKTMQIAL</sequence>
<evidence type="ECO:0000256" key="1">
    <source>
        <dbReference type="ARBA" id="ARBA00011947"/>
    </source>
</evidence>
<evidence type="ECO:0000256" key="2">
    <source>
        <dbReference type="ARBA" id="ARBA00022603"/>
    </source>
</evidence>
<feature type="domain" description="Thymidylate synthase/dCMP hydroxymethylase" evidence="4">
    <location>
        <begin position="8"/>
        <end position="253"/>
    </location>
</feature>
<dbReference type="PANTHER" id="PTHR11548:SF1">
    <property type="entry name" value="THYMIDYLATE SYNTHASE 1"/>
    <property type="match status" value="1"/>
</dbReference>
<comment type="caution">
    <text evidence="5">The sequence shown here is derived from an EMBL/GenBank/DDBJ whole genome shotgun (WGS) entry which is preliminary data.</text>
</comment>
<dbReference type="Pfam" id="PF00303">
    <property type="entry name" value="Thymidylat_synt"/>
    <property type="match status" value="1"/>
</dbReference>
<evidence type="ECO:0000259" key="4">
    <source>
        <dbReference type="Pfam" id="PF00303"/>
    </source>
</evidence>
<dbReference type="InterPro" id="IPR045097">
    <property type="entry name" value="Thymidate_synth/dCMP_Mease"/>
</dbReference>
<dbReference type="Gene3D" id="3.30.572.10">
    <property type="entry name" value="Thymidylate synthase/dCMP hydroxymethylase domain"/>
    <property type="match status" value="1"/>
</dbReference>
<dbReference type="GO" id="GO:0006231">
    <property type="term" value="P:dTMP biosynthetic process"/>
    <property type="evidence" value="ECO:0007669"/>
    <property type="project" value="InterPro"/>
</dbReference>
<keyword evidence="2" id="KW-0489">Methyltransferase</keyword>
<dbReference type="Proteomes" id="UP000229385">
    <property type="component" value="Unassembled WGS sequence"/>
</dbReference>
<protein>
    <recommendedName>
        <fullName evidence="1">thymidylate synthase</fullName>
        <ecNumber evidence="1">2.1.1.45</ecNumber>
    </recommendedName>
</protein>
<gene>
    <name evidence="5" type="ORF">CO174_05015</name>
</gene>
<evidence type="ECO:0000256" key="3">
    <source>
        <dbReference type="ARBA" id="ARBA00022679"/>
    </source>
</evidence>
<dbReference type="GO" id="GO:0032259">
    <property type="term" value="P:methylation"/>
    <property type="evidence" value="ECO:0007669"/>
    <property type="project" value="UniProtKB-KW"/>
</dbReference>
<dbReference type="SUPFAM" id="SSF55831">
    <property type="entry name" value="Thymidylate synthase/dCMP hydroxymethylase"/>
    <property type="match status" value="1"/>
</dbReference>
<accession>A0A2M7XBB9</accession>
<dbReference type="InterPro" id="IPR000398">
    <property type="entry name" value="Thymidylate_synthase"/>
</dbReference>
<dbReference type="GO" id="GO:0004799">
    <property type="term" value="F:thymidylate synthase activity"/>
    <property type="evidence" value="ECO:0007669"/>
    <property type="project" value="UniProtKB-EC"/>
</dbReference>